<keyword evidence="2" id="KW-1185">Reference proteome</keyword>
<protein>
    <submittedName>
        <fullName evidence="1">Uncharacterized protein</fullName>
    </submittedName>
</protein>
<accession>A0ABR4TMR6</accession>
<dbReference type="Proteomes" id="UP000027463">
    <property type="component" value="Unassembled WGS sequence"/>
</dbReference>
<organism evidence="1 2">
    <name type="scientific">Thalassospira permensis NBRC 106175</name>
    <dbReference type="NCBI Taxonomy" id="1353532"/>
    <lineage>
        <taxon>Bacteria</taxon>
        <taxon>Pseudomonadati</taxon>
        <taxon>Pseudomonadota</taxon>
        <taxon>Alphaproteobacteria</taxon>
        <taxon>Rhodospirillales</taxon>
        <taxon>Thalassospiraceae</taxon>
        <taxon>Thalassospira</taxon>
    </lineage>
</organism>
<comment type="caution">
    <text evidence="1">The sequence shown here is derived from an EMBL/GenBank/DDBJ whole genome shotgun (WGS) entry which is preliminary data.</text>
</comment>
<reference evidence="1 2" key="1">
    <citation type="submission" date="2013-07" db="EMBL/GenBank/DDBJ databases">
        <title>Thalassospira permensis NBRC 106175 Genome Sequencing.</title>
        <authorList>
            <person name="Lai Q."/>
            <person name="Shao Z."/>
        </authorList>
    </citation>
    <scope>NUCLEOTIDE SEQUENCE [LARGE SCALE GENOMIC DNA]</scope>
    <source>
        <strain evidence="1 2">NBRC 106175</strain>
    </source>
</reference>
<sequence>MDAWDKPHDFRAVFCFRGDQIEIAGNHGPSPALSCMNGVT</sequence>
<evidence type="ECO:0000313" key="1">
    <source>
        <dbReference type="EMBL" id="KEO56629.1"/>
    </source>
</evidence>
<evidence type="ECO:0000313" key="2">
    <source>
        <dbReference type="Proteomes" id="UP000027463"/>
    </source>
</evidence>
<dbReference type="EMBL" id="AUNC01000022">
    <property type="protein sequence ID" value="KEO56629.1"/>
    <property type="molecule type" value="Genomic_DNA"/>
</dbReference>
<proteinExistence type="predicted"/>
<gene>
    <name evidence="1" type="ORF">SMB34_19225</name>
</gene>
<name>A0ABR4TMR6_9PROT</name>